<dbReference type="Gene3D" id="1.10.110.10">
    <property type="entry name" value="Plant lipid-transfer and hydrophobic proteins"/>
    <property type="match status" value="1"/>
</dbReference>
<accession>A0A0K9PIR4</accession>
<keyword evidence="6" id="KW-0812">Transmembrane</keyword>
<proteinExistence type="inferred from homology"/>
<reference evidence="10" key="1">
    <citation type="journal article" date="2016" name="Nature">
        <title>The genome of the seagrass Zostera marina reveals angiosperm adaptation to the sea.</title>
        <authorList>
            <person name="Olsen J.L."/>
            <person name="Rouze P."/>
            <person name="Verhelst B."/>
            <person name="Lin Y.-C."/>
            <person name="Bayer T."/>
            <person name="Collen J."/>
            <person name="Dattolo E."/>
            <person name="De Paoli E."/>
            <person name="Dittami S."/>
            <person name="Maumus F."/>
            <person name="Michel G."/>
            <person name="Kersting A."/>
            <person name="Lauritano C."/>
            <person name="Lohaus R."/>
            <person name="Toepel M."/>
            <person name="Tonon T."/>
            <person name="Vanneste K."/>
            <person name="Amirebrahimi M."/>
            <person name="Brakel J."/>
            <person name="Bostroem C."/>
            <person name="Chovatia M."/>
            <person name="Grimwood J."/>
            <person name="Jenkins J.W."/>
            <person name="Jueterbock A."/>
            <person name="Mraz A."/>
            <person name="Stam W.T."/>
            <person name="Tice H."/>
            <person name="Bornberg-Bauer E."/>
            <person name="Green P.J."/>
            <person name="Pearson G.A."/>
            <person name="Procaccini G."/>
            <person name="Duarte C.M."/>
            <person name="Schmutz J."/>
            <person name="Reusch T.B.H."/>
            <person name="Van de Peer Y."/>
        </authorList>
    </citation>
    <scope>NUCLEOTIDE SEQUENCE [LARGE SCALE GENOMIC DNA]</scope>
    <source>
        <strain evidence="10">cv. Finnish</strain>
    </source>
</reference>
<evidence type="ECO:0000256" key="3">
    <source>
        <dbReference type="ARBA" id="ARBA00023157"/>
    </source>
</evidence>
<dbReference type="GO" id="GO:0008289">
    <property type="term" value="F:lipid binding"/>
    <property type="evidence" value="ECO:0007669"/>
    <property type="project" value="InterPro"/>
</dbReference>
<keyword evidence="2 7" id="KW-0732">Signal</keyword>
<evidence type="ECO:0000256" key="2">
    <source>
        <dbReference type="ARBA" id="ARBA00022729"/>
    </source>
</evidence>
<keyword evidence="3" id="KW-1015">Disulfide bond</keyword>
<organism evidence="9 10">
    <name type="scientific">Zostera marina</name>
    <name type="common">Eelgrass</name>
    <dbReference type="NCBI Taxonomy" id="29655"/>
    <lineage>
        <taxon>Eukaryota</taxon>
        <taxon>Viridiplantae</taxon>
        <taxon>Streptophyta</taxon>
        <taxon>Embryophyta</taxon>
        <taxon>Tracheophyta</taxon>
        <taxon>Spermatophyta</taxon>
        <taxon>Magnoliopsida</taxon>
        <taxon>Liliopsida</taxon>
        <taxon>Zosteraceae</taxon>
        <taxon>Zostera</taxon>
    </lineage>
</organism>
<dbReference type="OrthoDB" id="659547at2759"/>
<dbReference type="STRING" id="29655.A0A0K9PIR4"/>
<dbReference type="EMBL" id="LFYR01000798">
    <property type="protein sequence ID" value="KMZ68973.1"/>
    <property type="molecule type" value="Genomic_DNA"/>
</dbReference>
<evidence type="ECO:0000256" key="1">
    <source>
        <dbReference type="ARBA" id="ARBA00009748"/>
    </source>
</evidence>
<dbReference type="InterPro" id="IPR016140">
    <property type="entry name" value="Bifunc_inhib/LTP/seed_store"/>
</dbReference>
<dbReference type="PANTHER" id="PTHR33044">
    <property type="entry name" value="BIFUNCTIONAL INHIBITOR/LIPID-TRANSFER PROTEIN/SEED STORAGE 2S ALBUMIN SUPERFAMILY PROTEIN-RELATED"/>
    <property type="match status" value="1"/>
</dbReference>
<evidence type="ECO:0000313" key="9">
    <source>
        <dbReference type="EMBL" id="KMZ68973.1"/>
    </source>
</evidence>
<protein>
    <submittedName>
        <fullName evidence="9">Lipid transfer protein</fullName>
    </submittedName>
</protein>
<evidence type="ECO:0000313" key="10">
    <source>
        <dbReference type="Proteomes" id="UP000036987"/>
    </source>
</evidence>
<dbReference type="AlphaFoldDB" id="A0A0K9PIR4"/>
<evidence type="ECO:0000256" key="5">
    <source>
        <dbReference type="SAM" id="MobiDB-lite"/>
    </source>
</evidence>
<keyword evidence="10" id="KW-1185">Reference proteome</keyword>
<evidence type="ECO:0000256" key="6">
    <source>
        <dbReference type="SAM" id="Phobius"/>
    </source>
</evidence>
<feature type="region of interest" description="Disordered" evidence="5">
    <location>
        <begin position="123"/>
        <end position="143"/>
    </location>
</feature>
<name>A0A0K9PIR4_ZOSMR</name>
<dbReference type="InterPro" id="IPR043325">
    <property type="entry name" value="LTSS"/>
</dbReference>
<dbReference type="Proteomes" id="UP000036987">
    <property type="component" value="Unassembled WGS sequence"/>
</dbReference>
<feature type="compositionally biased region" description="Low complexity" evidence="5">
    <location>
        <begin position="133"/>
        <end position="143"/>
    </location>
</feature>
<dbReference type="InterPro" id="IPR036312">
    <property type="entry name" value="Bifun_inhib/LTP/seed_sf"/>
</dbReference>
<dbReference type="CDD" id="cd00010">
    <property type="entry name" value="AAI_LTSS"/>
    <property type="match status" value="1"/>
</dbReference>
<gene>
    <name evidence="9" type="ORF">ZOSMA_224G00100</name>
</gene>
<dbReference type="GO" id="GO:0006869">
    <property type="term" value="P:lipid transport"/>
    <property type="evidence" value="ECO:0007669"/>
    <property type="project" value="InterPro"/>
</dbReference>
<dbReference type="SUPFAM" id="SSF47699">
    <property type="entry name" value="Bifunctional inhibitor/lipid-transfer protein/seed storage 2S albumin"/>
    <property type="match status" value="1"/>
</dbReference>
<keyword evidence="6" id="KW-1133">Transmembrane helix</keyword>
<comment type="similarity">
    <text evidence="1">Belongs to the plant LTP family.</text>
</comment>
<feature type="transmembrane region" description="Helical" evidence="6">
    <location>
        <begin position="147"/>
        <end position="167"/>
    </location>
</feature>
<evidence type="ECO:0000259" key="8">
    <source>
        <dbReference type="Pfam" id="PF14368"/>
    </source>
</evidence>
<comment type="caution">
    <text evidence="9">The sequence shown here is derived from an EMBL/GenBank/DDBJ whole genome shotgun (WGS) entry which is preliminary data.</text>
</comment>
<feature type="domain" description="Bifunctional inhibitor/plant lipid transfer protein/seed storage helical" evidence="8">
    <location>
        <begin position="16"/>
        <end position="112"/>
    </location>
</feature>
<evidence type="ECO:0000256" key="7">
    <source>
        <dbReference type="SAM" id="SignalP"/>
    </source>
</evidence>
<keyword evidence="6" id="KW-0472">Membrane</keyword>
<feature type="chain" id="PRO_5005528020" evidence="7">
    <location>
        <begin position="19"/>
        <end position="170"/>
    </location>
</feature>
<dbReference type="PRINTS" id="PR00382">
    <property type="entry name" value="LIPIDTRNSFER"/>
</dbReference>
<dbReference type="InterPro" id="IPR000528">
    <property type="entry name" value="Plant_nsLTP"/>
</dbReference>
<evidence type="ECO:0000256" key="4">
    <source>
        <dbReference type="ARBA" id="ARBA00023180"/>
    </source>
</evidence>
<dbReference type="OMA" id="EPECICE"/>
<dbReference type="Pfam" id="PF14368">
    <property type="entry name" value="LTP_2"/>
    <property type="match status" value="1"/>
</dbReference>
<sequence length="170" mass="17590">MAKMLVVLMLVVVEVATAMAPSPGPAPAMDCMDAVMNLIDCLSFVQDEQAKTKPQGTCCSSLKNMLKKPEAGDCLCEEFKNSASLGISVNITKALSLPKACGLVTPSAVKNCAAISNAPGSEPSPVLGAAPDSSSNTSENTSSGKSVMVKLPFLILLPLVSSILLLIPYF</sequence>
<keyword evidence="4" id="KW-0325">Glycoprotein</keyword>
<feature type="signal peptide" evidence="7">
    <location>
        <begin position="1"/>
        <end position="18"/>
    </location>
</feature>